<gene>
    <name evidence="2" type="ORF">JIN82_12165</name>
</gene>
<evidence type="ECO:0000313" key="2">
    <source>
        <dbReference type="EMBL" id="MBK1791909.1"/>
    </source>
</evidence>
<evidence type="ECO:0000313" key="3">
    <source>
        <dbReference type="Proteomes" id="UP000624703"/>
    </source>
</evidence>
<feature type="region of interest" description="Disordered" evidence="1">
    <location>
        <begin position="234"/>
        <end position="259"/>
    </location>
</feature>
<organism evidence="2 3">
    <name type="scientific">Persicirhabdus sediminis</name>
    <dbReference type="NCBI Taxonomy" id="454144"/>
    <lineage>
        <taxon>Bacteria</taxon>
        <taxon>Pseudomonadati</taxon>
        <taxon>Verrucomicrobiota</taxon>
        <taxon>Verrucomicrobiia</taxon>
        <taxon>Verrucomicrobiales</taxon>
        <taxon>Verrucomicrobiaceae</taxon>
        <taxon>Persicirhabdus</taxon>
    </lineage>
</organism>
<name>A0A8J7SK98_9BACT</name>
<accession>A0A8J7SK98</accession>
<keyword evidence="3" id="KW-1185">Reference proteome</keyword>
<comment type="caution">
    <text evidence="2">The sequence shown here is derived from an EMBL/GenBank/DDBJ whole genome shotgun (WGS) entry which is preliminary data.</text>
</comment>
<dbReference type="EMBL" id="JAENIM010000041">
    <property type="protein sequence ID" value="MBK1791909.1"/>
    <property type="molecule type" value="Genomic_DNA"/>
</dbReference>
<reference evidence="2" key="1">
    <citation type="submission" date="2021-01" db="EMBL/GenBank/DDBJ databases">
        <title>Modified the classification status of verrucomicrobia.</title>
        <authorList>
            <person name="Feng X."/>
        </authorList>
    </citation>
    <scope>NUCLEOTIDE SEQUENCE</scope>
    <source>
        <strain evidence="2">_KCTC 22039</strain>
    </source>
</reference>
<evidence type="ECO:0000256" key="1">
    <source>
        <dbReference type="SAM" id="MobiDB-lite"/>
    </source>
</evidence>
<dbReference type="RefSeq" id="WP_200311917.1">
    <property type="nucleotide sequence ID" value="NZ_JAENIM010000041.1"/>
</dbReference>
<protein>
    <submittedName>
        <fullName evidence="2">Uncharacterized protein</fullName>
    </submittedName>
</protein>
<sequence length="329" mass="37871">MKFDRSFPFITTMAITAGVLGSVNLANGEAEPLKEVDKIALMEQLRLIQEQSDKYILGQYSAAHRRLLEAASSDAKAYELFIQCYEQVHFVKKDEKSQDFREWRRKNAVQHSASGFRRAIRHQIAWLLLTIEATQQEGEYSEMAPKTLKYLQGIMDDSRLMYGYHDIMERNVMNSVIVNALMLKEMKPDNWPTSPARIDEVFDLVILPQYRDTSNSTRLRQAWASRIRMEEAKHQIWNTKAKPPKDGKPTPSSSIKPNFQRPFVEIKPELMWEMEVDCFTSGDEMTSAKNMLSLVKANLKHEKADAWIKEFQSLVNGPESQSASNDSDL</sequence>
<dbReference type="AlphaFoldDB" id="A0A8J7SK98"/>
<proteinExistence type="predicted"/>
<dbReference type="Proteomes" id="UP000624703">
    <property type="component" value="Unassembled WGS sequence"/>
</dbReference>